<proteinExistence type="predicted"/>
<accession>A0A382QIG9</accession>
<dbReference type="AlphaFoldDB" id="A0A382QIG9"/>
<evidence type="ECO:0008006" key="2">
    <source>
        <dbReference type="Google" id="ProtNLM"/>
    </source>
</evidence>
<sequence length="203" mass="22271">MLGKLAVEIEIIDTLGRRGSGLIYLSQPSVYIFPTESDRGSTIFVIGMGFQASPERKAKHQVDLFYGEHHMGTAYTDEEGSFESDFIVPAKIAPGLTYPVTAKTTDQTLVVEHIVPSRYLSVVPNVISIGEALTIRGAGFLAFTKVKMTLGDYQVAPPIELSTDRFGTVEVIVDVPASIRLGERSIRIWVHDESIQTTVEVID</sequence>
<dbReference type="EMBL" id="UINC01114472">
    <property type="protein sequence ID" value="SVC84797.1"/>
    <property type="molecule type" value="Genomic_DNA"/>
</dbReference>
<reference evidence="1" key="1">
    <citation type="submission" date="2018-05" db="EMBL/GenBank/DDBJ databases">
        <authorList>
            <person name="Lanie J.A."/>
            <person name="Ng W.-L."/>
            <person name="Kazmierczak K.M."/>
            <person name="Andrzejewski T.M."/>
            <person name="Davidsen T.M."/>
            <person name="Wayne K.J."/>
            <person name="Tettelin H."/>
            <person name="Glass J.I."/>
            <person name="Rusch D."/>
            <person name="Podicherti R."/>
            <person name="Tsui H.-C.T."/>
            <person name="Winkler M.E."/>
        </authorList>
    </citation>
    <scope>NUCLEOTIDE SEQUENCE</scope>
</reference>
<evidence type="ECO:0000313" key="1">
    <source>
        <dbReference type="EMBL" id="SVC84797.1"/>
    </source>
</evidence>
<protein>
    <recommendedName>
        <fullName evidence="2">IPT/TIG domain-containing protein</fullName>
    </recommendedName>
</protein>
<name>A0A382QIG9_9ZZZZ</name>
<gene>
    <name evidence="1" type="ORF">METZ01_LOCUS337651</name>
</gene>
<organism evidence="1">
    <name type="scientific">marine metagenome</name>
    <dbReference type="NCBI Taxonomy" id="408172"/>
    <lineage>
        <taxon>unclassified sequences</taxon>
        <taxon>metagenomes</taxon>
        <taxon>ecological metagenomes</taxon>
    </lineage>
</organism>